<name>A0A1A9VXH0_GLOAU</name>
<sequence length="168" mass="18948">MKSAWFRKAALLKASKGIHVCDESALESSSKNAYHIVGQIKTTAITTTFITKIEKFCLHFKDAEISEISIVAFTKRMQTAVHLGIKEALGLNNKDSLVINKIVNDNAMVEIRLMMNGTVLSAKLLHNMWRGRKEVRNSFCIEIIEGEGNSLMTDQQSSMFIRRLLNIF</sequence>
<evidence type="ECO:0000313" key="2">
    <source>
        <dbReference type="Proteomes" id="UP000078200"/>
    </source>
</evidence>
<accession>A0A1A9VXH0</accession>
<evidence type="ECO:0000313" key="1">
    <source>
        <dbReference type="EnsemblMetazoa" id="GAUT050737-PA"/>
    </source>
</evidence>
<dbReference type="EnsemblMetazoa" id="GAUT050737-RA">
    <property type="protein sequence ID" value="GAUT050737-PA"/>
    <property type="gene ID" value="GAUT050737"/>
</dbReference>
<organism evidence="1 2">
    <name type="scientific">Glossina austeni</name>
    <name type="common">Savannah tsetse fly</name>
    <dbReference type="NCBI Taxonomy" id="7395"/>
    <lineage>
        <taxon>Eukaryota</taxon>
        <taxon>Metazoa</taxon>
        <taxon>Ecdysozoa</taxon>
        <taxon>Arthropoda</taxon>
        <taxon>Hexapoda</taxon>
        <taxon>Insecta</taxon>
        <taxon>Pterygota</taxon>
        <taxon>Neoptera</taxon>
        <taxon>Endopterygota</taxon>
        <taxon>Diptera</taxon>
        <taxon>Brachycera</taxon>
        <taxon>Muscomorpha</taxon>
        <taxon>Hippoboscoidea</taxon>
        <taxon>Glossinidae</taxon>
        <taxon>Glossina</taxon>
    </lineage>
</organism>
<reference evidence="1" key="1">
    <citation type="submission" date="2020-05" db="UniProtKB">
        <authorList>
            <consortium name="EnsemblMetazoa"/>
        </authorList>
    </citation>
    <scope>IDENTIFICATION</scope>
    <source>
        <strain evidence="1">TTRI</strain>
    </source>
</reference>
<dbReference type="Proteomes" id="UP000078200">
    <property type="component" value="Unassembled WGS sequence"/>
</dbReference>
<dbReference type="AlphaFoldDB" id="A0A1A9VXH0"/>
<keyword evidence="2" id="KW-1185">Reference proteome</keyword>
<protein>
    <submittedName>
        <fullName evidence="1">Uncharacterized protein</fullName>
    </submittedName>
</protein>
<dbReference type="VEuPathDB" id="VectorBase:GAUT050737"/>
<proteinExistence type="predicted"/>